<accession>A0A1T5HV49</accession>
<feature type="transmembrane region" description="Helical" evidence="9">
    <location>
        <begin position="117"/>
        <end position="137"/>
    </location>
</feature>
<evidence type="ECO:0000256" key="9">
    <source>
        <dbReference type="SAM" id="Phobius"/>
    </source>
</evidence>
<keyword evidence="3" id="KW-1003">Cell membrane</keyword>
<dbReference type="AlphaFoldDB" id="A0A1T5HV49"/>
<name>A0A1T5HV49_9GAMM</name>
<sequence length="140" mass="14916">MTFQIPWQSFLGGMLLGLSAVILMLFIGRAAGISGIINGVIKQEKQELGWKIAFLVGMVLSVFILSPLGVTLPTISEQNIGIVLIAGLLVGFGTRLGNGCTSGHGIVGMGRFSKRSIYATCVFMMSAIIVVFIRRLLGDL</sequence>
<keyword evidence="6 9" id="KW-1133">Transmembrane helix</keyword>
<dbReference type="EMBL" id="FUZI01000001">
    <property type="protein sequence ID" value="SKC30704.1"/>
    <property type="molecule type" value="Genomic_DNA"/>
</dbReference>
<dbReference type="OrthoDB" id="9814020at2"/>
<dbReference type="PANTHER" id="PTHR30574:SF1">
    <property type="entry name" value="SULPHUR TRANSPORT DOMAIN-CONTAINING PROTEIN"/>
    <property type="match status" value="1"/>
</dbReference>
<evidence type="ECO:0000256" key="8">
    <source>
        <dbReference type="ARBA" id="ARBA00035655"/>
    </source>
</evidence>
<evidence type="ECO:0000256" key="5">
    <source>
        <dbReference type="ARBA" id="ARBA00022692"/>
    </source>
</evidence>
<keyword evidence="5 9" id="KW-0812">Transmembrane</keyword>
<keyword evidence="2" id="KW-0813">Transport</keyword>
<organism evidence="10 11">
    <name type="scientific">Photobacterium piscicola</name>
    <dbReference type="NCBI Taxonomy" id="1378299"/>
    <lineage>
        <taxon>Bacteria</taxon>
        <taxon>Pseudomonadati</taxon>
        <taxon>Pseudomonadota</taxon>
        <taxon>Gammaproteobacteria</taxon>
        <taxon>Vibrionales</taxon>
        <taxon>Vibrionaceae</taxon>
        <taxon>Photobacterium</taxon>
    </lineage>
</organism>
<evidence type="ECO:0000256" key="4">
    <source>
        <dbReference type="ARBA" id="ARBA00022519"/>
    </source>
</evidence>
<dbReference type="RefSeq" id="WP_080155569.1">
    <property type="nucleotide sequence ID" value="NZ_FUZI01000001.1"/>
</dbReference>
<comment type="similarity">
    <text evidence="8">Belongs to the TsuA/YedE (TC 9.B.102) family.</text>
</comment>
<feature type="transmembrane region" description="Helical" evidence="9">
    <location>
        <begin position="48"/>
        <end position="68"/>
    </location>
</feature>
<dbReference type="Proteomes" id="UP000189966">
    <property type="component" value="Unassembled WGS sequence"/>
</dbReference>
<evidence type="ECO:0000256" key="6">
    <source>
        <dbReference type="ARBA" id="ARBA00022989"/>
    </source>
</evidence>
<evidence type="ECO:0000313" key="10">
    <source>
        <dbReference type="EMBL" id="SKC30704.1"/>
    </source>
</evidence>
<feature type="transmembrane region" description="Helical" evidence="9">
    <location>
        <begin position="80"/>
        <end position="97"/>
    </location>
</feature>
<dbReference type="GO" id="GO:0005886">
    <property type="term" value="C:plasma membrane"/>
    <property type="evidence" value="ECO:0007669"/>
    <property type="project" value="UniProtKB-SubCell"/>
</dbReference>
<evidence type="ECO:0000256" key="2">
    <source>
        <dbReference type="ARBA" id="ARBA00022448"/>
    </source>
</evidence>
<dbReference type="PANTHER" id="PTHR30574">
    <property type="entry name" value="INNER MEMBRANE PROTEIN YEDE"/>
    <property type="match status" value="1"/>
</dbReference>
<gene>
    <name evidence="10" type="ORF">CZ809_00181</name>
</gene>
<keyword evidence="4" id="KW-0997">Cell inner membrane</keyword>
<evidence type="ECO:0000256" key="7">
    <source>
        <dbReference type="ARBA" id="ARBA00023136"/>
    </source>
</evidence>
<dbReference type="InterPro" id="IPR007272">
    <property type="entry name" value="Sulf_transp_TsuA/YedE"/>
</dbReference>
<comment type="subcellular location">
    <subcellularLocation>
        <location evidence="1">Cell inner membrane</location>
        <topology evidence="1">Multi-pass membrane protein</topology>
    </subcellularLocation>
</comment>
<evidence type="ECO:0000313" key="11">
    <source>
        <dbReference type="Proteomes" id="UP000189966"/>
    </source>
</evidence>
<protein>
    <submittedName>
        <fullName evidence="10">Uncharacterized protein</fullName>
    </submittedName>
</protein>
<feature type="transmembrane region" description="Helical" evidence="9">
    <location>
        <begin position="6"/>
        <end position="27"/>
    </location>
</feature>
<keyword evidence="7 9" id="KW-0472">Membrane</keyword>
<reference evidence="10 11" key="1">
    <citation type="submission" date="2017-02" db="EMBL/GenBank/DDBJ databases">
        <authorList>
            <person name="Peterson S.W."/>
        </authorList>
    </citation>
    <scope>NUCLEOTIDE SEQUENCE [LARGE SCALE GENOMIC DNA]</scope>
    <source>
        <strain evidence="11">type strain: NCCB 100098</strain>
    </source>
</reference>
<dbReference type="Pfam" id="PF04143">
    <property type="entry name" value="Sulf_transp"/>
    <property type="match status" value="1"/>
</dbReference>
<proteinExistence type="inferred from homology"/>
<evidence type="ECO:0000256" key="3">
    <source>
        <dbReference type="ARBA" id="ARBA00022475"/>
    </source>
</evidence>
<evidence type="ECO:0000256" key="1">
    <source>
        <dbReference type="ARBA" id="ARBA00004429"/>
    </source>
</evidence>